<dbReference type="InterPro" id="IPR016783">
    <property type="entry name" value="Biofilm_formation_YmcA"/>
</dbReference>
<dbReference type="EMBL" id="CP071250">
    <property type="protein sequence ID" value="UUF08643.1"/>
    <property type="molecule type" value="Genomic_DNA"/>
</dbReference>
<dbReference type="InterPro" id="IPR052767">
    <property type="entry name" value="Bact_com_dev_regulator"/>
</dbReference>
<organism evidence="2 4">
    <name type="scientific">Turicibacter bilis</name>
    <dbReference type="NCBI Taxonomy" id="2735723"/>
    <lineage>
        <taxon>Bacteria</taxon>
        <taxon>Bacillati</taxon>
        <taxon>Bacillota</taxon>
        <taxon>Erysipelotrichia</taxon>
        <taxon>Erysipelotrichales</taxon>
        <taxon>Turicibacteraceae</taxon>
        <taxon>Turicibacter</taxon>
    </lineage>
</organism>
<dbReference type="EMBL" id="CP071249">
    <property type="protein sequence ID" value="UUF05910.1"/>
    <property type="molecule type" value="Genomic_DNA"/>
</dbReference>
<dbReference type="PANTHER" id="PTHR38448:SF1">
    <property type="entry name" value="YLBF FAMILY REGULATOR"/>
    <property type="match status" value="1"/>
</dbReference>
<name>A0A9Q9CHI5_9FIRM</name>
<dbReference type="PIRSF" id="PIRSF021287">
    <property type="entry name" value="Biofilm_formation_YmcA"/>
    <property type="match status" value="1"/>
</dbReference>
<sequence length="116" mass="14008">MTQQTNLPSFEKLKEKLATDPIMERYRQLTQKVHQNEKLLALYDEYIKKQKELIKFEHYGKLNAKLQKEAEMKALEDELYDNPLFNEYIQTQIELNELFSTMTHIIQYKVNKHLSE</sequence>
<dbReference type="Pfam" id="PF06133">
    <property type="entry name" value="Com_YlbF"/>
    <property type="match status" value="1"/>
</dbReference>
<dbReference type="PANTHER" id="PTHR38448">
    <property type="entry name" value="REGULATORY PROTEIN YLBF-RELATED"/>
    <property type="match status" value="1"/>
</dbReference>
<dbReference type="Gene3D" id="1.20.1500.10">
    <property type="entry name" value="YheA/YmcA-like"/>
    <property type="match status" value="1"/>
</dbReference>
<gene>
    <name evidence="1" type="ORF">J0J69_12895</name>
    <name evidence="2" type="ORF">J0J70_01050</name>
</gene>
<evidence type="ECO:0000313" key="4">
    <source>
        <dbReference type="Proteomes" id="UP001058072"/>
    </source>
</evidence>
<reference evidence="2 3" key="1">
    <citation type="submission" date="2021-03" db="EMBL/GenBank/DDBJ databases">
        <title>Comparative Genomics and Metabolomics in the genus Turicibacter.</title>
        <authorList>
            <person name="Maki J."/>
            <person name="Looft T."/>
        </authorList>
    </citation>
    <scope>NUCLEOTIDE SEQUENCE</scope>
    <source>
        <strain evidence="2">ISU324</strain>
        <strain evidence="1 3">MMM721</strain>
    </source>
</reference>
<dbReference type="InterPro" id="IPR023378">
    <property type="entry name" value="YheA/YmcA-like_dom_sf"/>
</dbReference>
<proteinExistence type="predicted"/>
<dbReference type="InterPro" id="IPR010368">
    <property type="entry name" value="Com_YlbF"/>
</dbReference>
<evidence type="ECO:0000313" key="1">
    <source>
        <dbReference type="EMBL" id="UUF05910.1"/>
    </source>
</evidence>
<dbReference type="Proteomes" id="UP001058072">
    <property type="component" value="Chromosome"/>
</dbReference>
<keyword evidence="3" id="KW-1185">Reference proteome</keyword>
<protein>
    <submittedName>
        <fullName evidence="2">YlbF family regulator</fullName>
    </submittedName>
</protein>
<dbReference type="AlphaFoldDB" id="A0A9Q9CHI5"/>
<dbReference type="RefSeq" id="WP_055241270.1">
    <property type="nucleotide sequence ID" value="NZ_CP071249.1"/>
</dbReference>
<accession>A0A9Q9CHI5</accession>
<evidence type="ECO:0000313" key="3">
    <source>
        <dbReference type="Proteomes" id="UP001058016"/>
    </source>
</evidence>
<dbReference type="SUPFAM" id="SSF158622">
    <property type="entry name" value="YheA/YmcA-like"/>
    <property type="match status" value="1"/>
</dbReference>
<evidence type="ECO:0000313" key="2">
    <source>
        <dbReference type="EMBL" id="UUF08643.1"/>
    </source>
</evidence>
<dbReference type="Proteomes" id="UP001058016">
    <property type="component" value="Chromosome"/>
</dbReference>